<evidence type="ECO:0000313" key="2">
    <source>
        <dbReference type="EMBL" id="KAF3600723.1"/>
    </source>
</evidence>
<feature type="region of interest" description="Disordered" evidence="1">
    <location>
        <begin position="49"/>
        <end position="70"/>
    </location>
</feature>
<accession>A0A8S9SL75</accession>
<evidence type="ECO:0000256" key="1">
    <source>
        <dbReference type="SAM" id="MobiDB-lite"/>
    </source>
</evidence>
<feature type="compositionally biased region" description="Basic and acidic residues" evidence="1">
    <location>
        <begin position="60"/>
        <end position="70"/>
    </location>
</feature>
<protein>
    <submittedName>
        <fullName evidence="2">Uncharacterized protein</fullName>
    </submittedName>
</protein>
<dbReference type="Proteomes" id="UP000712600">
    <property type="component" value="Unassembled WGS sequence"/>
</dbReference>
<comment type="caution">
    <text evidence="2">The sequence shown here is derived from an EMBL/GenBank/DDBJ whole genome shotgun (WGS) entry which is preliminary data.</text>
</comment>
<evidence type="ECO:0000313" key="3">
    <source>
        <dbReference type="Proteomes" id="UP000712600"/>
    </source>
</evidence>
<gene>
    <name evidence="2" type="ORF">F2Q69_00035184</name>
</gene>
<dbReference type="EMBL" id="QGKX02000004">
    <property type="protein sequence ID" value="KAF3600723.1"/>
    <property type="molecule type" value="Genomic_DNA"/>
</dbReference>
<feature type="compositionally biased region" description="Basic and acidic residues" evidence="1">
    <location>
        <begin position="183"/>
        <end position="200"/>
    </location>
</feature>
<dbReference type="AlphaFoldDB" id="A0A8S9SL75"/>
<organism evidence="2 3">
    <name type="scientific">Brassica cretica</name>
    <name type="common">Mustard</name>
    <dbReference type="NCBI Taxonomy" id="69181"/>
    <lineage>
        <taxon>Eukaryota</taxon>
        <taxon>Viridiplantae</taxon>
        <taxon>Streptophyta</taxon>
        <taxon>Embryophyta</taxon>
        <taxon>Tracheophyta</taxon>
        <taxon>Spermatophyta</taxon>
        <taxon>Magnoliopsida</taxon>
        <taxon>eudicotyledons</taxon>
        <taxon>Gunneridae</taxon>
        <taxon>Pentapetalae</taxon>
        <taxon>rosids</taxon>
        <taxon>malvids</taxon>
        <taxon>Brassicales</taxon>
        <taxon>Brassicaceae</taxon>
        <taxon>Brassiceae</taxon>
        <taxon>Brassica</taxon>
    </lineage>
</organism>
<feature type="region of interest" description="Disordered" evidence="1">
    <location>
        <begin position="183"/>
        <end position="247"/>
    </location>
</feature>
<sequence length="433" mass="48890">MTATAPPSDHHRTTAFLQQGHLLFAAGPPLCCSRATSFPLPDRRVLRCRPPSPPVTRSSRPREATGLDAERGGLMLNKKSVFGFVHERPIKEIQAMVSHSEVWSSSQPVIRNSSSSKRSYVSFGLLKRNHEEKPTILNYSYSKRSPVFGLLINHEEEAARKTQEEKLQEWRYNKRTAEMIAEYERDQEKEAKKSRPERNKWKTPVNKEATRSYLGSRSNGVKPSSPKKAVQKPQSKPVVETPSARTEEKRNYGFERWLTSFKAKIHQSITNPHPSSVLEEDQEAKDIEPKLSTVYEDDQLDDDFGPIFDEEEEPEAVSVLLAVQKVAEGVVDSGPEADLGKDLTTAYASGDILGSFSCDKLVQPFVCKEYDPVKLLRHDEGLIGLIHEVLDQDKLMGLMQNVEALCSIRNQCLDLSNKGPPRKYKPWSYSISI</sequence>
<feature type="compositionally biased region" description="Polar residues" evidence="1">
    <location>
        <begin position="213"/>
        <end position="222"/>
    </location>
</feature>
<proteinExistence type="predicted"/>
<name>A0A8S9SL75_BRACR</name>
<reference evidence="2" key="1">
    <citation type="submission" date="2019-12" db="EMBL/GenBank/DDBJ databases">
        <title>Genome sequencing and annotation of Brassica cretica.</title>
        <authorList>
            <person name="Studholme D.J."/>
            <person name="Sarris P."/>
        </authorList>
    </citation>
    <scope>NUCLEOTIDE SEQUENCE</scope>
    <source>
        <strain evidence="2">PFS-109/04</strain>
        <tissue evidence="2">Leaf</tissue>
    </source>
</reference>